<dbReference type="AlphaFoldDB" id="A0A8J5GJU5"/>
<comment type="function">
    <text evidence="5">Involved in nucleotide metabolism via production of dUMP, the immediate precursor of thymidine nucleotides, and decreases the intracellular concentration of dUTP so that uracil cannot be incorporated into DNA.</text>
</comment>
<dbReference type="CDD" id="cd07557">
    <property type="entry name" value="trimeric_dUTPase"/>
    <property type="match status" value="1"/>
</dbReference>
<comment type="similarity">
    <text evidence="2 5">Belongs to the dUTPase family.</text>
</comment>
<keyword evidence="4 5" id="KW-0546">Nucleotide metabolism</keyword>
<dbReference type="Gene3D" id="2.70.40.10">
    <property type="match status" value="1"/>
</dbReference>
<dbReference type="EMBL" id="JACMSC010000010">
    <property type="protein sequence ID" value="KAG6504832.1"/>
    <property type="molecule type" value="Genomic_DNA"/>
</dbReference>
<dbReference type="GO" id="GO:0006226">
    <property type="term" value="P:dUMP biosynthetic process"/>
    <property type="evidence" value="ECO:0007669"/>
    <property type="project" value="UniProtKB-UniRule"/>
</dbReference>
<comment type="caution">
    <text evidence="8">The sequence shown here is derived from an EMBL/GenBank/DDBJ whole genome shotgun (WGS) entry which is preliminary data.</text>
</comment>
<protein>
    <recommendedName>
        <fullName evidence="5">Deoxyuridine 5'-triphosphate nucleotidohydrolase</fullName>
        <shortName evidence="5">dUTPase</shortName>
        <ecNumber evidence="5">3.6.1.23</ecNumber>
    </recommendedName>
    <alternativeName>
        <fullName evidence="5">dUTP pyrophosphatase</fullName>
    </alternativeName>
</protein>
<evidence type="ECO:0000313" key="9">
    <source>
        <dbReference type="Proteomes" id="UP000734854"/>
    </source>
</evidence>
<dbReference type="InterPro" id="IPR008181">
    <property type="entry name" value="dUTPase"/>
</dbReference>
<dbReference type="GO" id="GO:0046081">
    <property type="term" value="P:dUTP catabolic process"/>
    <property type="evidence" value="ECO:0007669"/>
    <property type="project" value="UniProtKB-UniRule"/>
</dbReference>
<accession>A0A8J5GJU5</accession>
<proteinExistence type="inferred from homology"/>
<dbReference type="Proteomes" id="UP000734854">
    <property type="component" value="Unassembled WGS sequence"/>
</dbReference>
<sequence length="291" mass="32488">MESLAPQPFDIFEVFSRSTIFDEIGKRMSSLDLSGNSHQFNLIYDFVFFICRGDGQKNLILPQRQTPASVGLDISASHTAIIELYGRELIQTGLRIEIPDGYYGRLASRSGLAWKSDIEVGAGVIDSDYPAQLIPERIALPEVYEVPHLSITDRGERGFGSSNIFAQPIPSNQPSSSKQPQSFTPTDIFSLLMPRETTVVLLQGDSSFLNNSEEDHAATTSRPLYRSPWTLLLIMRIMKNPISTISIIYPLYQTHNQTGTIIPMIIGRTLLQAKVVGMNLLQQIVKWSIRA</sequence>
<dbReference type="GO" id="GO:0000287">
    <property type="term" value="F:magnesium ion binding"/>
    <property type="evidence" value="ECO:0007669"/>
    <property type="project" value="UniProtKB-UniRule"/>
</dbReference>
<feature type="compositionally biased region" description="Low complexity" evidence="6">
    <location>
        <begin position="167"/>
        <end position="182"/>
    </location>
</feature>
<evidence type="ECO:0000256" key="6">
    <source>
        <dbReference type="SAM" id="MobiDB-lite"/>
    </source>
</evidence>
<keyword evidence="3 5" id="KW-0378">Hydrolase</keyword>
<reference evidence="8 9" key="1">
    <citation type="submission" date="2020-08" db="EMBL/GenBank/DDBJ databases">
        <title>Plant Genome Project.</title>
        <authorList>
            <person name="Zhang R.-G."/>
        </authorList>
    </citation>
    <scope>NUCLEOTIDE SEQUENCE [LARGE SCALE GENOMIC DNA]</scope>
    <source>
        <tissue evidence="8">Rhizome</tissue>
    </source>
</reference>
<evidence type="ECO:0000313" key="8">
    <source>
        <dbReference type="EMBL" id="KAG6504832.1"/>
    </source>
</evidence>
<feature type="region of interest" description="Disordered" evidence="6">
    <location>
        <begin position="162"/>
        <end position="182"/>
    </location>
</feature>
<gene>
    <name evidence="8" type="ORF">ZIOFF_037180</name>
</gene>
<dbReference type="SUPFAM" id="SSF51283">
    <property type="entry name" value="dUTPase-like"/>
    <property type="match status" value="1"/>
</dbReference>
<dbReference type="Pfam" id="PF00692">
    <property type="entry name" value="dUTPase"/>
    <property type="match status" value="1"/>
</dbReference>
<evidence type="ECO:0000256" key="4">
    <source>
        <dbReference type="ARBA" id="ARBA00023080"/>
    </source>
</evidence>
<evidence type="ECO:0000259" key="7">
    <source>
        <dbReference type="Pfam" id="PF00692"/>
    </source>
</evidence>
<comment type="cofactor">
    <cofactor evidence="5">
        <name>Mg(2+)</name>
        <dbReference type="ChEBI" id="CHEBI:18420"/>
    </cofactor>
</comment>
<dbReference type="GO" id="GO:0004170">
    <property type="term" value="F:dUTP diphosphatase activity"/>
    <property type="evidence" value="ECO:0007669"/>
    <property type="project" value="UniProtKB-UniRule"/>
</dbReference>
<comment type="catalytic activity">
    <reaction evidence="5">
        <text>dUTP + H2O = dUMP + diphosphate + H(+)</text>
        <dbReference type="Rhea" id="RHEA:10248"/>
        <dbReference type="ChEBI" id="CHEBI:15377"/>
        <dbReference type="ChEBI" id="CHEBI:15378"/>
        <dbReference type="ChEBI" id="CHEBI:33019"/>
        <dbReference type="ChEBI" id="CHEBI:61555"/>
        <dbReference type="ChEBI" id="CHEBI:246422"/>
        <dbReference type="EC" id="3.6.1.23"/>
    </reaction>
</comment>
<dbReference type="InterPro" id="IPR029054">
    <property type="entry name" value="dUTPase-like"/>
</dbReference>
<organism evidence="8 9">
    <name type="scientific">Zingiber officinale</name>
    <name type="common">Ginger</name>
    <name type="synonym">Amomum zingiber</name>
    <dbReference type="NCBI Taxonomy" id="94328"/>
    <lineage>
        <taxon>Eukaryota</taxon>
        <taxon>Viridiplantae</taxon>
        <taxon>Streptophyta</taxon>
        <taxon>Embryophyta</taxon>
        <taxon>Tracheophyta</taxon>
        <taxon>Spermatophyta</taxon>
        <taxon>Magnoliopsida</taxon>
        <taxon>Liliopsida</taxon>
        <taxon>Zingiberales</taxon>
        <taxon>Zingiberaceae</taxon>
        <taxon>Zingiber</taxon>
    </lineage>
</organism>
<feature type="domain" description="dUTPase-like" evidence="7">
    <location>
        <begin position="59"/>
        <end position="130"/>
    </location>
</feature>
<dbReference type="EC" id="3.6.1.23" evidence="5"/>
<keyword evidence="5" id="KW-0479">Metal-binding</keyword>
<keyword evidence="5" id="KW-0460">Magnesium</keyword>
<evidence type="ECO:0000256" key="3">
    <source>
        <dbReference type="ARBA" id="ARBA00022801"/>
    </source>
</evidence>
<dbReference type="InterPro" id="IPR033704">
    <property type="entry name" value="dUTPase_trimeric"/>
</dbReference>
<evidence type="ECO:0000256" key="2">
    <source>
        <dbReference type="ARBA" id="ARBA00006581"/>
    </source>
</evidence>
<dbReference type="PANTHER" id="PTHR11241">
    <property type="entry name" value="DEOXYURIDINE 5'-TRIPHOSPHATE NUCLEOTIDOHYDROLASE"/>
    <property type="match status" value="1"/>
</dbReference>
<dbReference type="UniPathway" id="UPA00610">
    <property type="reaction ID" value="UER00666"/>
</dbReference>
<name>A0A8J5GJU5_ZINOF</name>
<keyword evidence="9" id="KW-1185">Reference proteome</keyword>
<evidence type="ECO:0000256" key="1">
    <source>
        <dbReference type="ARBA" id="ARBA00005142"/>
    </source>
</evidence>
<dbReference type="PANTHER" id="PTHR11241:SF0">
    <property type="entry name" value="DEOXYURIDINE 5'-TRIPHOSPHATE NUCLEOTIDOHYDROLASE"/>
    <property type="match status" value="1"/>
</dbReference>
<comment type="pathway">
    <text evidence="1 5">Pyrimidine metabolism; dUMP biosynthesis; dUMP from dCTP (dUTP route): step 2/2.</text>
</comment>
<evidence type="ECO:0000256" key="5">
    <source>
        <dbReference type="RuleBase" id="RU367024"/>
    </source>
</evidence>
<dbReference type="InterPro" id="IPR036157">
    <property type="entry name" value="dUTPase-like_sf"/>
</dbReference>